<dbReference type="NCBIfam" id="TIGR02673">
    <property type="entry name" value="FtsE"/>
    <property type="match status" value="1"/>
</dbReference>
<name>S0ES41_CHTCT</name>
<dbReference type="PROSITE" id="PS50893">
    <property type="entry name" value="ABC_TRANSPORTER_2"/>
    <property type="match status" value="1"/>
</dbReference>
<dbReference type="GO" id="GO:0005886">
    <property type="term" value="C:plasma membrane"/>
    <property type="evidence" value="ECO:0007669"/>
    <property type="project" value="UniProtKB-SubCell"/>
</dbReference>
<evidence type="ECO:0000313" key="11">
    <source>
        <dbReference type="EMBL" id="CCW33926.1"/>
    </source>
</evidence>
<dbReference type="GO" id="GO:0022857">
    <property type="term" value="F:transmembrane transporter activity"/>
    <property type="evidence" value="ECO:0007669"/>
    <property type="project" value="TreeGrafter"/>
</dbReference>
<evidence type="ECO:0000256" key="4">
    <source>
        <dbReference type="ARBA" id="ARBA00022618"/>
    </source>
</evidence>
<reference evidence="12" key="1">
    <citation type="submission" date="2013-03" db="EMBL/GenBank/DDBJ databases">
        <title>Genome sequence of Chthonomonas calidirosea, the first sequenced genome from the Armatimonadetes phylum (formally candidate division OP10).</title>
        <authorList>
            <person name="Lee K.C.Y."/>
            <person name="Morgan X.C."/>
            <person name="Dunfield P.F."/>
            <person name="Tamas I."/>
            <person name="Houghton K.M."/>
            <person name="Vyssotski M."/>
            <person name="Ryan J.L.J."/>
            <person name="Lagutin K."/>
            <person name="McDonald I.R."/>
            <person name="Stott M.B."/>
        </authorList>
    </citation>
    <scope>NUCLEOTIDE SEQUENCE [LARGE SCALE GENOMIC DNA]</scope>
    <source>
        <strain evidence="12">DSM 23976 / ICMP 18418 / T49</strain>
    </source>
</reference>
<keyword evidence="5 9" id="KW-0547">Nucleotide-binding</keyword>
<evidence type="ECO:0000256" key="7">
    <source>
        <dbReference type="ARBA" id="ARBA00023136"/>
    </source>
</evidence>
<evidence type="ECO:0000256" key="8">
    <source>
        <dbReference type="ARBA" id="ARBA00023306"/>
    </source>
</evidence>
<dbReference type="InterPro" id="IPR003439">
    <property type="entry name" value="ABC_transporter-like_ATP-bd"/>
</dbReference>
<keyword evidence="4 9" id="KW-0132">Cell division</keyword>
<comment type="similarity">
    <text evidence="1 9">Belongs to the ABC transporter superfamily.</text>
</comment>
<gene>
    <name evidence="9" type="primary">ftsE</name>
    <name evidence="11" type="ORF">CCALI_00087</name>
</gene>
<dbReference type="AlphaFoldDB" id="S0ES41"/>
<dbReference type="FunFam" id="3.40.50.300:FF:000056">
    <property type="entry name" value="Cell division ATP-binding protein FtsE"/>
    <property type="match status" value="1"/>
</dbReference>
<dbReference type="GO" id="GO:0005524">
    <property type="term" value="F:ATP binding"/>
    <property type="evidence" value="ECO:0007669"/>
    <property type="project" value="UniProtKB-UniRule"/>
</dbReference>
<keyword evidence="3 9" id="KW-1003">Cell membrane</keyword>
<comment type="subcellular location">
    <subcellularLocation>
        <location evidence="9">Cell membrane</location>
        <topology evidence="9">Peripheral membrane protein</topology>
        <orientation evidence="9">Cytoplasmic side</orientation>
    </subcellularLocation>
</comment>
<dbReference type="GO" id="GO:0051301">
    <property type="term" value="P:cell division"/>
    <property type="evidence" value="ECO:0007669"/>
    <property type="project" value="UniProtKB-UniRule"/>
</dbReference>
<dbReference type="InterPro" id="IPR017871">
    <property type="entry name" value="ABC_transporter-like_CS"/>
</dbReference>
<dbReference type="Proteomes" id="UP000014227">
    <property type="component" value="Chromosome I"/>
</dbReference>
<keyword evidence="7 9" id="KW-0472">Membrane</keyword>
<dbReference type="PANTHER" id="PTHR24220:SF470">
    <property type="entry name" value="CELL DIVISION ATP-BINDING PROTEIN FTSE"/>
    <property type="match status" value="1"/>
</dbReference>
<dbReference type="InterPro" id="IPR027417">
    <property type="entry name" value="P-loop_NTPase"/>
</dbReference>
<dbReference type="Gene3D" id="3.40.50.300">
    <property type="entry name" value="P-loop containing nucleotide triphosphate hydrolases"/>
    <property type="match status" value="1"/>
</dbReference>
<sequence>MIELRNVSVIYPEGVPALSHINFCVKRGEFVFVVGPSGAGKSTLLKLLYRAEVPTQGEVTVDGICVSRLRPRDIPFFRRRLGVVFQDFGLLPDRTVYENVAFALRVIGAGRSQIRQRVPAVLEMVGLASRPDAFPHQLSGGEQQRVAIARALVNEPHLLLADEPTGNLDPETSAGIVDLLAYINAQKGTTVVVATHDVAIVNRLQRRVLEFSDGRLVRDDSQGAYATVVMREDNEAR</sequence>
<dbReference type="InterPro" id="IPR015854">
    <property type="entry name" value="ABC_transpr_LolD-like"/>
</dbReference>
<dbReference type="InterPro" id="IPR005286">
    <property type="entry name" value="Cell_div_FtsE"/>
</dbReference>
<accession>S0ES41</accession>
<evidence type="ECO:0000256" key="1">
    <source>
        <dbReference type="ARBA" id="ARBA00005417"/>
    </source>
</evidence>
<evidence type="ECO:0000313" key="12">
    <source>
        <dbReference type="Proteomes" id="UP000014227"/>
    </source>
</evidence>
<dbReference type="STRING" id="454171.CP488_01070"/>
<dbReference type="Pfam" id="PF00005">
    <property type="entry name" value="ABC_tran"/>
    <property type="match status" value="1"/>
</dbReference>
<proteinExistence type="inferred from homology"/>
<dbReference type="PANTHER" id="PTHR24220">
    <property type="entry name" value="IMPORT ATP-BINDING PROTEIN"/>
    <property type="match status" value="1"/>
</dbReference>
<keyword evidence="8 9" id="KW-0131">Cell cycle</keyword>
<comment type="subunit">
    <text evidence="9">Homodimer. Forms a membrane-associated complex with FtsX.</text>
</comment>
<dbReference type="HOGENOM" id="CLU_000604_1_22_0"/>
<evidence type="ECO:0000256" key="5">
    <source>
        <dbReference type="ARBA" id="ARBA00022741"/>
    </source>
</evidence>
<evidence type="ECO:0000256" key="6">
    <source>
        <dbReference type="ARBA" id="ARBA00022840"/>
    </source>
</evidence>
<organism evidence="11 12">
    <name type="scientific">Chthonomonas calidirosea (strain DSM 23976 / ICMP 18418 / T49)</name>
    <dbReference type="NCBI Taxonomy" id="1303518"/>
    <lineage>
        <taxon>Bacteria</taxon>
        <taxon>Bacillati</taxon>
        <taxon>Armatimonadota</taxon>
        <taxon>Chthonomonadia</taxon>
        <taxon>Chthonomonadales</taxon>
        <taxon>Chthonomonadaceae</taxon>
        <taxon>Chthonomonas</taxon>
    </lineage>
</organism>
<dbReference type="PATRIC" id="fig|1303518.3.peg.88"/>
<dbReference type="SMART" id="SM00382">
    <property type="entry name" value="AAA"/>
    <property type="match status" value="1"/>
</dbReference>
<evidence type="ECO:0000256" key="2">
    <source>
        <dbReference type="ARBA" id="ARBA00020019"/>
    </source>
</evidence>
<dbReference type="InterPro" id="IPR003593">
    <property type="entry name" value="AAA+_ATPase"/>
</dbReference>
<keyword evidence="6 9" id="KW-0067">ATP-binding</keyword>
<keyword evidence="12" id="KW-1185">Reference proteome</keyword>
<dbReference type="InParanoid" id="S0ES41"/>
<protein>
    <recommendedName>
        <fullName evidence="2 9">Cell division ATP-binding protein FtsE</fullName>
    </recommendedName>
</protein>
<dbReference type="FunCoup" id="S0ES41">
    <property type="interactions" value="92"/>
</dbReference>
<dbReference type="GO" id="GO:0016887">
    <property type="term" value="F:ATP hydrolysis activity"/>
    <property type="evidence" value="ECO:0007669"/>
    <property type="project" value="InterPro"/>
</dbReference>
<dbReference type="eggNOG" id="COG2884">
    <property type="taxonomic scope" value="Bacteria"/>
</dbReference>
<evidence type="ECO:0000256" key="9">
    <source>
        <dbReference type="RuleBase" id="RU365094"/>
    </source>
</evidence>
<dbReference type="KEGG" id="ccz:CCALI_00087"/>
<dbReference type="RefSeq" id="WP_016481490.1">
    <property type="nucleotide sequence ID" value="NC_021487.1"/>
</dbReference>
<comment type="function">
    <text evidence="9">Part of the ABC transporter FtsEX involved in cellular division.</text>
</comment>
<feature type="domain" description="ABC transporter" evidence="10">
    <location>
        <begin position="2"/>
        <end position="231"/>
    </location>
</feature>
<evidence type="ECO:0000256" key="3">
    <source>
        <dbReference type="ARBA" id="ARBA00022475"/>
    </source>
</evidence>
<dbReference type="SUPFAM" id="SSF52540">
    <property type="entry name" value="P-loop containing nucleoside triphosphate hydrolases"/>
    <property type="match status" value="1"/>
</dbReference>
<dbReference type="OrthoDB" id="9802264at2"/>
<evidence type="ECO:0000259" key="10">
    <source>
        <dbReference type="PROSITE" id="PS50893"/>
    </source>
</evidence>
<dbReference type="PROSITE" id="PS00211">
    <property type="entry name" value="ABC_TRANSPORTER_1"/>
    <property type="match status" value="1"/>
</dbReference>
<dbReference type="EMBL" id="HF951689">
    <property type="protein sequence ID" value="CCW33926.1"/>
    <property type="molecule type" value="Genomic_DNA"/>
</dbReference>